<keyword evidence="1" id="KW-0812">Transmembrane</keyword>
<keyword evidence="1" id="KW-1133">Transmembrane helix</keyword>
<dbReference type="Gene3D" id="1.10.575.10">
    <property type="entry name" value="P1 Nuclease"/>
    <property type="match status" value="1"/>
</dbReference>
<keyword evidence="2" id="KW-0732">Signal</keyword>
<evidence type="ECO:0000256" key="2">
    <source>
        <dbReference type="SAM" id="SignalP"/>
    </source>
</evidence>
<sequence length="393" mass="45498">MTLGCLLPLLGLFLLGGKPTLAWDDITREAIESTAMSAITFDRLRRMKVILRGHDLVDYTWWSDEVRKRIPESATLHRQLQNDETCLTFDSTCPNGLCLIQGSKFFFAKLMSSGYSIVSQPIKFELPLFRYPKDVTFTPSDCLKYLVVLLSDMHYPFNVDLAEPHSLAHRKVDLSGFPMWEALSKEKLGHAKPSFEDFIMKVYMPHYIQTNEESWYGSWTNVEVLGSRYKVEQETFNRNTWDNFEIWASETANLHCNGLVTKSDFSKDKQTIKLSDALLDRIGNTIKFQIVLAGARVAVVLNYILSHREIAYCEKTGLLIERHPDDVWRWHDYVVIMTLTVFGTAVTVGFYFLCIGLLYMFKDHVTQKVDEAIQGWKNRRKSKYQPHLEIHQQ</sequence>
<gene>
    <name evidence="3" type="ORF">BBOV_IV007520</name>
</gene>
<accession>A7ARD9</accession>
<feature type="transmembrane region" description="Helical" evidence="1">
    <location>
        <begin position="333"/>
        <end position="359"/>
    </location>
</feature>
<dbReference type="InterPro" id="IPR008947">
    <property type="entry name" value="PLipase_C/P1_nuclease_dom_sf"/>
</dbReference>
<evidence type="ECO:0000313" key="4">
    <source>
        <dbReference type="Proteomes" id="UP000002173"/>
    </source>
</evidence>
<reference evidence="3 4" key="1">
    <citation type="journal article" date="2007" name="PLoS Pathog.">
        <title>Genome sequence of Babesia bovis and comparative analysis of apicomplexan hemoprotozoa.</title>
        <authorList>
            <person name="Brayton K.A."/>
            <person name="Lau A.O.T."/>
            <person name="Herndon D.R."/>
            <person name="Hannick L."/>
            <person name="Kappmeyer L.S."/>
            <person name="Berens S.J."/>
            <person name="Bidwell S.L."/>
            <person name="Brown W.C."/>
            <person name="Crabtree J."/>
            <person name="Fadrosh D."/>
            <person name="Feldblum T."/>
            <person name="Forberger H.A."/>
            <person name="Haas B.J."/>
            <person name="Howell J.M."/>
            <person name="Khouri H."/>
            <person name="Koo H."/>
            <person name="Mann D.J."/>
            <person name="Norimine J."/>
            <person name="Paulsen I.T."/>
            <person name="Radune D."/>
            <person name="Ren Q."/>
            <person name="Smith R.K. Jr."/>
            <person name="Suarez C.E."/>
            <person name="White O."/>
            <person name="Wortman J.R."/>
            <person name="Knowles D.P. Jr."/>
            <person name="McElwain T.F."/>
            <person name="Nene V.M."/>
        </authorList>
    </citation>
    <scope>NUCLEOTIDE SEQUENCE [LARGE SCALE GENOMIC DNA]</scope>
    <source>
        <strain evidence="3">T2Bo</strain>
    </source>
</reference>
<organism evidence="3 4">
    <name type="scientific">Babesia bovis</name>
    <dbReference type="NCBI Taxonomy" id="5865"/>
    <lineage>
        <taxon>Eukaryota</taxon>
        <taxon>Sar</taxon>
        <taxon>Alveolata</taxon>
        <taxon>Apicomplexa</taxon>
        <taxon>Aconoidasida</taxon>
        <taxon>Piroplasmida</taxon>
        <taxon>Babesiidae</taxon>
        <taxon>Babesia</taxon>
    </lineage>
</organism>
<keyword evidence="4" id="KW-1185">Reference proteome</keyword>
<dbReference type="eggNOG" id="ENOG502S3F6">
    <property type="taxonomic scope" value="Eukaryota"/>
</dbReference>
<dbReference type="STRING" id="5865.A7ARD9"/>
<dbReference type="OMA" id="HQPLRIA"/>
<dbReference type="GeneID" id="5478910"/>
<proteinExistence type="predicted"/>
<dbReference type="SUPFAM" id="SSF48537">
    <property type="entry name" value="Phospholipase C/P1 nuclease"/>
    <property type="match status" value="1"/>
</dbReference>
<reference evidence="4" key="3">
    <citation type="journal article" date="2021" name="Int. J. Parasitol.">
        <title>Comparative analysis of gene expression between Babesia bovis blood stages and kinetes allowed by improved genome annotation.</title>
        <authorList>
            <person name="Ueti M.W."/>
            <person name="Johnson W.C."/>
            <person name="Kappmeyer L.S."/>
            <person name="Herndon D.R."/>
            <person name="Mousel M.R."/>
            <person name="Reif K.E."/>
            <person name="Taus N.S."/>
            <person name="Ifeonu O.O."/>
            <person name="Silva J.C."/>
            <person name="Suarez C.E."/>
            <person name="Brayton K.A."/>
        </authorList>
    </citation>
    <scope>NUCLEOTIDE SEQUENCE [LARGE SCALE GENOMIC DNA]</scope>
</reference>
<dbReference type="EMBL" id="AAXT01000002">
    <property type="protein sequence ID" value="EDO07108.1"/>
    <property type="molecule type" value="Genomic_DNA"/>
</dbReference>
<comment type="caution">
    <text evidence="3">The sequence shown here is derived from an EMBL/GenBank/DDBJ whole genome shotgun (WGS) entry which is preliminary data.</text>
</comment>
<keyword evidence="1" id="KW-0472">Membrane</keyword>
<dbReference type="AlphaFoldDB" id="A7ARD9"/>
<evidence type="ECO:0000313" key="3">
    <source>
        <dbReference type="EMBL" id="EDO07108.1"/>
    </source>
</evidence>
<dbReference type="InParanoid" id="A7ARD9"/>
<dbReference type="Proteomes" id="UP000002173">
    <property type="component" value="Unassembled WGS sequence"/>
</dbReference>
<evidence type="ECO:0000256" key="1">
    <source>
        <dbReference type="SAM" id="Phobius"/>
    </source>
</evidence>
<dbReference type="VEuPathDB" id="PiroplasmaDB:BBOV_IV007520"/>
<feature type="signal peptide" evidence="2">
    <location>
        <begin position="1"/>
        <end position="22"/>
    </location>
</feature>
<dbReference type="GO" id="GO:0016788">
    <property type="term" value="F:hydrolase activity, acting on ester bonds"/>
    <property type="evidence" value="ECO:0007669"/>
    <property type="project" value="InterPro"/>
</dbReference>
<name>A7ARD9_BABBO</name>
<feature type="chain" id="PRO_5002704782" evidence="2">
    <location>
        <begin position="23"/>
        <end position="393"/>
    </location>
</feature>
<dbReference type="KEGG" id="bbo:BBOV_IV007520"/>
<reference evidence="4" key="2">
    <citation type="journal article" date="2020" name="Data Brief">
        <title>Transcriptome dataset of Babesia bovis life stages within vertebrate and invertebrate hosts.</title>
        <authorList>
            <person name="Ueti M.W."/>
            <person name="Johnson W.C."/>
            <person name="Kappmeyer L.S."/>
            <person name="Herndon D.R."/>
            <person name="Mousel M.R."/>
            <person name="Reif K.E."/>
            <person name="Taus N.S."/>
            <person name="Ifeonu O.O."/>
            <person name="Silva J.C."/>
            <person name="Suarez C.E."/>
            <person name="Brayton K.A."/>
        </authorList>
    </citation>
    <scope>NUCLEOTIDE SEQUENCE [LARGE SCALE GENOMIC DNA]</scope>
</reference>
<dbReference type="RefSeq" id="XP_001610676.1">
    <property type="nucleotide sequence ID" value="XM_001610626.1"/>
</dbReference>
<protein>
    <submittedName>
        <fullName evidence="3">S1/P1 nuclease, putative</fullName>
    </submittedName>
</protein>